<dbReference type="FunFam" id="3.40.50.1970:FF:000003">
    <property type="entry name" value="Alcohol dehydrogenase, iron-containing"/>
    <property type="match status" value="1"/>
</dbReference>
<keyword evidence="1" id="KW-0560">Oxidoreductase</keyword>
<dbReference type="GO" id="GO:0004022">
    <property type="term" value="F:alcohol dehydrogenase (NAD+) activity"/>
    <property type="evidence" value="ECO:0007669"/>
    <property type="project" value="TreeGrafter"/>
</dbReference>
<dbReference type="SUPFAM" id="SSF56796">
    <property type="entry name" value="Dehydroquinate synthase-like"/>
    <property type="match status" value="1"/>
</dbReference>
<dbReference type="InterPro" id="IPR001670">
    <property type="entry name" value="ADH_Fe/GldA"/>
</dbReference>
<evidence type="ECO:0000313" key="4">
    <source>
        <dbReference type="EMBL" id="KRM77725.1"/>
    </source>
</evidence>
<dbReference type="Proteomes" id="UP000051845">
    <property type="component" value="Unassembled WGS sequence"/>
</dbReference>
<dbReference type="CDD" id="cd08182">
    <property type="entry name" value="HEPD"/>
    <property type="match status" value="1"/>
</dbReference>
<gene>
    <name evidence="4" type="ORF">FC82_GL003098</name>
</gene>
<dbReference type="GO" id="GO:0017000">
    <property type="term" value="P:antibiotic biosynthetic process"/>
    <property type="evidence" value="ECO:0007669"/>
    <property type="project" value="InterPro"/>
</dbReference>
<dbReference type="STRING" id="33960.TY91_11380"/>
<dbReference type="Pfam" id="PF25137">
    <property type="entry name" value="ADH_Fe_C"/>
    <property type="match status" value="1"/>
</dbReference>
<dbReference type="AlphaFoldDB" id="A0A0R2BDW4"/>
<comment type="caution">
    <text evidence="4">The sequence shown here is derived from an EMBL/GenBank/DDBJ whole genome shotgun (WGS) entry which is preliminary data.</text>
</comment>
<dbReference type="PATRIC" id="fig|1423733.4.peg.3222"/>
<dbReference type="InterPro" id="IPR056798">
    <property type="entry name" value="ADH_Fe_C"/>
</dbReference>
<dbReference type="Gene3D" id="3.40.50.1970">
    <property type="match status" value="1"/>
</dbReference>
<feature type="domain" description="Alcohol dehydrogenase iron-type/glycerol dehydrogenase GldA" evidence="2">
    <location>
        <begin position="12"/>
        <end position="164"/>
    </location>
</feature>
<evidence type="ECO:0000313" key="5">
    <source>
        <dbReference type="Proteomes" id="UP000051845"/>
    </source>
</evidence>
<dbReference type="InterPro" id="IPR039697">
    <property type="entry name" value="Alcohol_dehydrogenase_Fe"/>
</dbReference>
<dbReference type="PANTHER" id="PTHR11496">
    <property type="entry name" value="ALCOHOL DEHYDROGENASE"/>
    <property type="match status" value="1"/>
</dbReference>
<evidence type="ECO:0000256" key="1">
    <source>
        <dbReference type="ARBA" id="ARBA00023002"/>
    </source>
</evidence>
<protein>
    <submittedName>
        <fullName evidence="4">Aldehyde-alcohol dehydrogenase 2</fullName>
    </submittedName>
</protein>
<dbReference type="PANTHER" id="PTHR11496:SF103">
    <property type="entry name" value="DEHYDROGENASE, PUTATIVE-RELATED"/>
    <property type="match status" value="1"/>
</dbReference>
<dbReference type="Gene3D" id="1.20.1090.10">
    <property type="entry name" value="Dehydroquinate synthase-like - alpha domain"/>
    <property type="match status" value="1"/>
</dbReference>
<name>A0A0R2BDW4_SECCO</name>
<dbReference type="Pfam" id="PF00465">
    <property type="entry name" value="Fe-ADH"/>
    <property type="match status" value="1"/>
</dbReference>
<evidence type="ECO:0000259" key="3">
    <source>
        <dbReference type="Pfam" id="PF25137"/>
    </source>
</evidence>
<proteinExistence type="predicted"/>
<dbReference type="RefSeq" id="WP_056996066.1">
    <property type="nucleotide sequence ID" value="NZ_AYYR01000009.1"/>
</dbReference>
<reference evidence="4 5" key="1">
    <citation type="journal article" date="2015" name="Genome Announc.">
        <title>Expanding the biotechnology potential of lactobacilli through comparative genomics of 213 strains and associated genera.</title>
        <authorList>
            <person name="Sun Z."/>
            <person name="Harris H.M."/>
            <person name="McCann A."/>
            <person name="Guo C."/>
            <person name="Argimon S."/>
            <person name="Zhang W."/>
            <person name="Yang X."/>
            <person name="Jeffery I.B."/>
            <person name="Cooney J.C."/>
            <person name="Kagawa T.F."/>
            <person name="Liu W."/>
            <person name="Song Y."/>
            <person name="Salvetti E."/>
            <person name="Wrobel A."/>
            <person name="Rasinkangas P."/>
            <person name="Parkhill J."/>
            <person name="Rea M.C."/>
            <person name="O'Sullivan O."/>
            <person name="Ritari J."/>
            <person name="Douillard F.P."/>
            <person name="Paul Ross R."/>
            <person name="Yang R."/>
            <person name="Briner A.E."/>
            <person name="Felis G.E."/>
            <person name="de Vos W.M."/>
            <person name="Barrangou R."/>
            <person name="Klaenhammer T.R."/>
            <person name="Caufield P.W."/>
            <person name="Cui Y."/>
            <person name="Zhang H."/>
            <person name="O'Toole P.W."/>
        </authorList>
    </citation>
    <scope>NUCLEOTIDE SEQUENCE [LARGE SCALE GENOMIC DNA]</scope>
    <source>
        <strain evidence="4 5">DSM 20515</strain>
    </source>
</reference>
<organism evidence="4 5">
    <name type="scientific">Secundilactobacillus collinoides DSM 20515 = JCM 1123</name>
    <dbReference type="NCBI Taxonomy" id="1423733"/>
    <lineage>
        <taxon>Bacteria</taxon>
        <taxon>Bacillati</taxon>
        <taxon>Bacillota</taxon>
        <taxon>Bacilli</taxon>
        <taxon>Lactobacillales</taxon>
        <taxon>Lactobacillaceae</taxon>
        <taxon>Secundilactobacillus</taxon>
    </lineage>
</organism>
<sequence>MAERTVASAESLVTRISTLIEKTGSTRPFLVCGHSFMQTAAYQELMKLDGLTVTGFHDYEPNPSYESVVKGLNAFTLSGSDLLLAVGGGSPMDVAKSIKAFVGMSDSIPYVNQLIQPNAIPLIAVPTTAGTGSEVTHFAVIYYHGVKQSISDASLLPTDAVLDPNLLDSLPDYTRKASMLDALCHSIESFWAVKATEESRRYARQAIRLWLSSYEDYLNNLPTGNRDMLEAANLAGKAINISTTTAAHAMAYKLTGTFGIAHGHAVAVCLPKIWRYMLAEEPSIELNAKFDALAELFGQSDPETTIDWFEALLKQLSIEAPSTNDDHLITQLAGSVNPQRLGNNPMKLDVADLRAIYRSILK</sequence>
<evidence type="ECO:0000259" key="2">
    <source>
        <dbReference type="Pfam" id="PF00465"/>
    </source>
</evidence>
<feature type="domain" description="Fe-containing alcohol dehydrogenase-like C-terminal" evidence="3">
    <location>
        <begin position="177"/>
        <end position="360"/>
    </location>
</feature>
<dbReference type="EMBL" id="AYYR01000009">
    <property type="protein sequence ID" value="KRM77725.1"/>
    <property type="molecule type" value="Genomic_DNA"/>
</dbReference>
<dbReference type="GO" id="GO:0046872">
    <property type="term" value="F:metal ion binding"/>
    <property type="evidence" value="ECO:0007669"/>
    <property type="project" value="InterPro"/>
</dbReference>
<dbReference type="InterPro" id="IPR035873">
    <property type="entry name" value="PhpC"/>
</dbReference>
<accession>A0A0R2BDW4</accession>